<accession>A0ACC3DGS3</accession>
<sequence length="320" mass="34432">MVQKTRGRQRTGESPEHDDGASATFPQVGTFWLRYPDFNLADMFKAPQATDESTARSRRKRPRVEEGEEQTAQPATSQDPRVSRTDDDRSSARTEATGRHIRAPSRTSNSREDVPSGVSSTFGCLPNDYKPDSASNLFPPGIGANQDTMSIRTSHTSAFEGTSRDPYQNVAFGFPNLSGAGTAQIQLGGDDPLDFGFDINPPSNVAATPQDQQPYGLHPGPSSGYQPSLSLSSSFNTNTRVSHTTSLFGNAPFSSLPPSSAQPPPPPPRNPFDITQMGNTWRAQYAQTGQAGVGYAIIAPPPNPPISAATNREILQHNSM</sequence>
<evidence type="ECO:0000313" key="2">
    <source>
        <dbReference type="Proteomes" id="UP001186974"/>
    </source>
</evidence>
<gene>
    <name evidence="1" type="ORF">LTS18_014715</name>
</gene>
<name>A0ACC3DGS3_9PEZI</name>
<dbReference type="Proteomes" id="UP001186974">
    <property type="component" value="Unassembled WGS sequence"/>
</dbReference>
<comment type="caution">
    <text evidence="1">The sequence shown here is derived from an EMBL/GenBank/DDBJ whole genome shotgun (WGS) entry which is preliminary data.</text>
</comment>
<feature type="non-terminal residue" evidence="1">
    <location>
        <position position="320"/>
    </location>
</feature>
<protein>
    <submittedName>
        <fullName evidence="1">Uncharacterized protein</fullName>
    </submittedName>
</protein>
<reference evidence="1" key="1">
    <citation type="submission" date="2024-09" db="EMBL/GenBank/DDBJ databases">
        <title>Black Yeasts Isolated from many extreme environments.</title>
        <authorList>
            <person name="Coleine C."/>
            <person name="Stajich J.E."/>
            <person name="Selbmann L."/>
        </authorList>
    </citation>
    <scope>NUCLEOTIDE SEQUENCE</scope>
    <source>
        <strain evidence="1">CCFEE 5737</strain>
    </source>
</reference>
<keyword evidence="2" id="KW-1185">Reference proteome</keyword>
<proteinExistence type="predicted"/>
<dbReference type="EMBL" id="JAWDJW010004765">
    <property type="protein sequence ID" value="KAK3072077.1"/>
    <property type="molecule type" value="Genomic_DNA"/>
</dbReference>
<organism evidence="1 2">
    <name type="scientific">Coniosporium uncinatum</name>
    <dbReference type="NCBI Taxonomy" id="93489"/>
    <lineage>
        <taxon>Eukaryota</taxon>
        <taxon>Fungi</taxon>
        <taxon>Dikarya</taxon>
        <taxon>Ascomycota</taxon>
        <taxon>Pezizomycotina</taxon>
        <taxon>Dothideomycetes</taxon>
        <taxon>Dothideomycetes incertae sedis</taxon>
        <taxon>Coniosporium</taxon>
    </lineage>
</organism>
<evidence type="ECO:0000313" key="1">
    <source>
        <dbReference type="EMBL" id="KAK3072077.1"/>
    </source>
</evidence>